<evidence type="ECO:0000256" key="1">
    <source>
        <dbReference type="ARBA" id="ARBA00004141"/>
    </source>
</evidence>
<feature type="transmembrane region" description="Helical" evidence="6">
    <location>
        <begin position="298"/>
        <end position="318"/>
    </location>
</feature>
<keyword evidence="3 6" id="KW-0812">Transmembrane</keyword>
<gene>
    <name evidence="8" type="ORF">SISNIDRAFT_489465</name>
</gene>
<feature type="transmembrane region" description="Helical" evidence="6">
    <location>
        <begin position="138"/>
        <end position="160"/>
    </location>
</feature>
<keyword evidence="5 6" id="KW-0472">Membrane</keyword>
<dbReference type="InterPro" id="IPR036259">
    <property type="entry name" value="MFS_trans_sf"/>
</dbReference>
<protein>
    <submittedName>
        <fullName evidence="8">MFS general substrate transporter</fullName>
    </submittedName>
</protein>
<keyword evidence="2" id="KW-0813">Transport</keyword>
<keyword evidence="4 6" id="KW-1133">Transmembrane helix</keyword>
<evidence type="ECO:0000313" key="9">
    <source>
        <dbReference type="Proteomes" id="UP000076722"/>
    </source>
</evidence>
<sequence length="501" mass="53853">MPRPKELETTPLLSNPGSAEIDSEANAFRKENTGPTPLPKIQLSCILFILAYEALSWRFYYPFINELILRFNISGGDEKSVGYYAGFVTTPFFLAQCASVFLWARLSDRIGRRPVIMFGLFTGAIATIAFGFSRTLPALILCRVFAGGLNGNMAVLKGMIAEISDDSNQARAYSLTPALFAFAFTIGPLITGNLANPCERFPDTFGDSALLEAYPYLLPSIAIAIFPIIGIVITALFLKETAGVKATVGPSCSKTDETVNCQSIHASNSRTMLTHDAKPRPSESSLASLLTPRVRVAVLNYSTVALISNMLSFIQPLFMATTPKYGGLGLSPSQIGSFLSALGIYNGVVQAIFFPIAHRILGTTSLFQISLASNIVLFAFWPIISHLAKQTEEVSRTLIGLQIAQLALLPLERMAFSCSNIFLTSAAPTRDSIGSTVGLGQTFAAISRSIGPSLAGALFAVSIEKNILGGDFVYLVLASIVLVSLVGTLYLPRVVKRASEE</sequence>
<dbReference type="OrthoDB" id="419616at2759"/>
<reference evidence="8 9" key="1">
    <citation type="journal article" date="2016" name="Mol. Biol. Evol.">
        <title>Comparative Genomics of Early-Diverging Mushroom-Forming Fungi Provides Insights into the Origins of Lignocellulose Decay Capabilities.</title>
        <authorList>
            <person name="Nagy L.G."/>
            <person name="Riley R."/>
            <person name="Tritt A."/>
            <person name="Adam C."/>
            <person name="Daum C."/>
            <person name="Floudas D."/>
            <person name="Sun H."/>
            <person name="Yadav J.S."/>
            <person name="Pangilinan J."/>
            <person name="Larsson K.H."/>
            <person name="Matsuura K."/>
            <person name="Barry K."/>
            <person name="Labutti K."/>
            <person name="Kuo R."/>
            <person name="Ohm R.A."/>
            <person name="Bhattacharya S.S."/>
            <person name="Shirouzu T."/>
            <person name="Yoshinaga Y."/>
            <person name="Martin F.M."/>
            <person name="Grigoriev I.V."/>
            <person name="Hibbett D.S."/>
        </authorList>
    </citation>
    <scope>NUCLEOTIDE SEQUENCE [LARGE SCALE GENOMIC DNA]</scope>
    <source>
        <strain evidence="8 9">HHB9708</strain>
    </source>
</reference>
<feature type="transmembrane region" description="Helical" evidence="6">
    <location>
        <begin position="338"/>
        <end position="357"/>
    </location>
</feature>
<feature type="transmembrane region" description="Helical" evidence="6">
    <location>
        <begin position="216"/>
        <end position="238"/>
    </location>
</feature>
<evidence type="ECO:0000256" key="6">
    <source>
        <dbReference type="SAM" id="Phobius"/>
    </source>
</evidence>
<evidence type="ECO:0000256" key="3">
    <source>
        <dbReference type="ARBA" id="ARBA00022692"/>
    </source>
</evidence>
<dbReference type="Pfam" id="PF07690">
    <property type="entry name" value="MFS_1"/>
    <property type="match status" value="1"/>
</dbReference>
<evidence type="ECO:0000256" key="2">
    <source>
        <dbReference type="ARBA" id="ARBA00022448"/>
    </source>
</evidence>
<dbReference type="PANTHER" id="PTHR23504">
    <property type="entry name" value="MAJOR FACILITATOR SUPERFAMILY DOMAIN-CONTAINING PROTEIN 10"/>
    <property type="match status" value="1"/>
</dbReference>
<comment type="subcellular location">
    <subcellularLocation>
        <location evidence="1">Membrane</location>
        <topology evidence="1">Multi-pass membrane protein</topology>
    </subcellularLocation>
</comment>
<dbReference type="AlphaFoldDB" id="A0A164Q286"/>
<feature type="transmembrane region" description="Helical" evidence="6">
    <location>
        <begin position="472"/>
        <end position="491"/>
    </location>
</feature>
<evidence type="ECO:0000313" key="8">
    <source>
        <dbReference type="EMBL" id="KZS89255.1"/>
    </source>
</evidence>
<dbReference type="GO" id="GO:0022857">
    <property type="term" value="F:transmembrane transporter activity"/>
    <property type="evidence" value="ECO:0007669"/>
    <property type="project" value="InterPro"/>
</dbReference>
<name>A0A164Q286_9AGAM</name>
<dbReference type="Proteomes" id="UP000076722">
    <property type="component" value="Unassembled WGS sequence"/>
</dbReference>
<dbReference type="GO" id="GO:0016020">
    <property type="term" value="C:membrane"/>
    <property type="evidence" value="ECO:0007669"/>
    <property type="project" value="UniProtKB-SubCell"/>
</dbReference>
<feature type="domain" description="Major facilitator superfamily (MFS) profile" evidence="7">
    <location>
        <begin position="37"/>
        <end position="496"/>
    </location>
</feature>
<dbReference type="EMBL" id="KV419429">
    <property type="protein sequence ID" value="KZS89255.1"/>
    <property type="molecule type" value="Genomic_DNA"/>
</dbReference>
<dbReference type="InterPro" id="IPR011701">
    <property type="entry name" value="MFS"/>
</dbReference>
<keyword evidence="9" id="KW-1185">Reference proteome</keyword>
<proteinExistence type="predicted"/>
<evidence type="ECO:0000256" key="4">
    <source>
        <dbReference type="ARBA" id="ARBA00022989"/>
    </source>
</evidence>
<evidence type="ECO:0000256" key="5">
    <source>
        <dbReference type="ARBA" id="ARBA00023136"/>
    </source>
</evidence>
<dbReference type="Gene3D" id="1.20.1250.20">
    <property type="entry name" value="MFS general substrate transporter like domains"/>
    <property type="match status" value="1"/>
</dbReference>
<dbReference type="InterPro" id="IPR020846">
    <property type="entry name" value="MFS_dom"/>
</dbReference>
<feature type="transmembrane region" description="Helical" evidence="6">
    <location>
        <begin position="41"/>
        <end position="61"/>
    </location>
</feature>
<feature type="transmembrane region" description="Helical" evidence="6">
    <location>
        <begin position="115"/>
        <end position="132"/>
    </location>
</feature>
<feature type="transmembrane region" description="Helical" evidence="6">
    <location>
        <begin position="172"/>
        <end position="196"/>
    </location>
</feature>
<evidence type="ECO:0000259" key="7">
    <source>
        <dbReference type="PROSITE" id="PS50850"/>
    </source>
</evidence>
<organism evidence="8 9">
    <name type="scientific">Sistotremastrum niveocremeum HHB9708</name>
    <dbReference type="NCBI Taxonomy" id="1314777"/>
    <lineage>
        <taxon>Eukaryota</taxon>
        <taxon>Fungi</taxon>
        <taxon>Dikarya</taxon>
        <taxon>Basidiomycota</taxon>
        <taxon>Agaricomycotina</taxon>
        <taxon>Agaricomycetes</taxon>
        <taxon>Sistotremastrales</taxon>
        <taxon>Sistotremastraceae</taxon>
        <taxon>Sertulicium</taxon>
        <taxon>Sertulicium niveocremeum</taxon>
    </lineage>
</organism>
<dbReference type="PROSITE" id="PS50850">
    <property type="entry name" value="MFS"/>
    <property type="match status" value="1"/>
</dbReference>
<accession>A0A164Q286</accession>
<feature type="transmembrane region" description="Helical" evidence="6">
    <location>
        <begin position="369"/>
        <end position="388"/>
    </location>
</feature>
<dbReference type="SUPFAM" id="SSF103473">
    <property type="entry name" value="MFS general substrate transporter"/>
    <property type="match status" value="1"/>
</dbReference>
<dbReference type="PANTHER" id="PTHR23504:SF15">
    <property type="entry name" value="MAJOR FACILITATOR SUPERFAMILY (MFS) PROFILE DOMAIN-CONTAINING PROTEIN"/>
    <property type="match status" value="1"/>
</dbReference>
<feature type="transmembrane region" description="Helical" evidence="6">
    <location>
        <begin position="81"/>
        <end position="103"/>
    </location>
</feature>